<dbReference type="InterPro" id="IPR040610">
    <property type="entry name" value="SNRNP25_ubiquitin"/>
</dbReference>
<dbReference type="PANTHER" id="PTHR14942">
    <property type="entry name" value="U11/U12 SMALL NUCLEAR RIBONUCLEOPROTEIN 25 KDA PROTEIN"/>
    <property type="match status" value="1"/>
</dbReference>
<evidence type="ECO:0000256" key="1">
    <source>
        <dbReference type="SAM" id="MobiDB-lite"/>
    </source>
</evidence>
<feature type="region of interest" description="Disordered" evidence="1">
    <location>
        <begin position="267"/>
        <end position="302"/>
    </location>
</feature>
<dbReference type="Gene3D" id="3.10.20.90">
    <property type="entry name" value="Phosphatidylinositol 3-kinase Catalytic Subunit, Chain A, domain 1"/>
    <property type="match status" value="1"/>
</dbReference>
<reference evidence="4" key="1">
    <citation type="journal article" date="2014" name="Science">
        <title>Ancient hybridizations among the ancestral genomes of bread wheat.</title>
        <authorList>
            <consortium name="International Wheat Genome Sequencing Consortium,"/>
            <person name="Marcussen T."/>
            <person name="Sandve S.R."/>
            <person name="Heier L."/>
            <person name="Spannagl M."/>
            <person name="Pfeifer M."/>
            <person name="Jakobsen K.S."/>
            <person name="Wulff B.B."/>
            <person name="Steuernagel B."/>
            <person name="Mayer K.F."/>
            <person name="Olsen O.A."/>
        </authorList>
    </citation>
    <scope>NUCLEOTIDE SEQUENCE [LARGE SCALE GENOMIC DNA]</scope>
    <source>
        <strain evidence="4">cv. AL8/78</strain>
    </source>
</reference>
<evidence type="ECO:0000313" key="3">
    <source>
        <dbReference type="EnsemblPlants" id="AET6Gv20437600.3"/>
    </source>
</evidence>
<dbReference type="CDD" id="cd17058">
    <property type="entry name" value="Ubl_SNRNP25"/>
    <property type="match status" value="1"/>
</dbReference>
<dbReference type="Gramene" id="AET6Gv20437600.3">
    <property type="protein sequence ID" value="AET6Gv20437600.3"/>
    <property type="gene ID" value="AET6Gv20437600"/>
</dbReference>
<reference evidence="3" key="3">
    <citation type="journal article" date="2017" name="Nature">
        <title>Genome sequence of the progenitor of the wheat D genome Aegilops tauschii.</title>
        <authorList>
            <person name="Luo M.C."/>
            <person name="Gu Y.Q."/>
            <person name="Puiu D."/>
            <person name="Wang H."/>
            <person name="Twardziok S.O."/>
            <person name="Deal K.R."/>
            <person name="Huo N."/>
            <person name="Zhu T."/>
            <person name="Wang L."/>
            <person name="Wang Y."/>
            <person name="McGuire P.E."/>
            <person name="Liu S."/>
            <person name="Long H."/>
            <person name="Ramasamy R.K."/>
            <person name="Rodriguez J.C."/>
            <person name="Van S.L."/>
            <person name="Yuan L."/>
            <person name="Wang Z."/>
            <person name="Xia Z."/>
            <person name="Xiao L."/>
            <person name="Anderson O.D."/>
            <person name="Ouyang S."/>
            <person name="Liang Y."/>
            <person name="Zimin A.V."/>
            <person name="Pertea G."/>
            <person name="Qi P."/>
            <person name="Bennetzen J.L."/>
            <person name="Dai X."/>
            <person name="Dawson M.W."/>
            <person name="Muller H.G."/>
            <person name="Kugler K."/>
            <person name="Rivarola-Duarte L."/>
            <person name="Spannagl M."/>
            <person name="Mayer K.F.X."/>
            <person name="Lu F.H."/>
            <person name="Bevan M.W."/>
            <person name="Leroy P."/>
            <person name="Li P."/>
            <person name="You F.M."/>
            <person name="Sun Q."/>
            <person name="Liu Z."/>
            <person name="Lyons E."/>
            <person name="Wicker T."/>
            <person name="Salzberg S.L."/>
            <person name="Devos K.M."/>
            <person name="Dvorak J."/>
        </authorList>
    </citation>
    <scope>NUCLEOTIDE SEQUENCE [LARGE SCALE GENOMIC DNA]</scope>
    <source>
        <strain evidence="3">cv. AL8/78</strain>
    </source>
</reference>
<dbReference type="EnsemblPlants" id="AET6Gv20437600.3">
    <property type="protein sequence ID" value="AET6Gv20437600.3"/>
    <property type="gene ID" value="AET6Gv20437600"/>
</dbReference>
<dbReference type="GO" id="GO:0000398">
    <property type="term" value="P:mRNA splicing, via spliceosome"/>
    <property type="evidence" value="ECO:0007669"/>
    <property type="project" value="InterPro"/>
</dbReference>
<feature type="domain" description="SNRNP25 ubiquitin-like" evidence="2">
    <location>
        <begin position="86"/>
        <end position="172"/>
    </location>
</feature>
<dbReference type="PANTHER" id="PTHR14942:SF9">
    <property type="entry name" value="OS02G0188500 PROTEIN"/>
    <property type="match status" value="1"/>
</dbReference>
<evidence type="ECO:0000259" key="2">
    <source>
        <dbReference type="Pfam" id="PF18036"/>
    </source>
</evidence>
<reference evidence="3" key="5">
    <citation type="journal article" date="2021" name="G3 (Bethesda)">
        <title>Aegilops tauschii genome assembly Aet v5.0 features greater sequence contiguity and improved annotation.</title>
        <authorList>
            <person name="Wang L."/>
            <person name="Zhu T."/>
            <person name="Rodriguez J.C."/>
            <person name="Deal K.R."/>
            <person name="Dubcovsky J."/>
            <person name="McGuire P.E."/>
            <person name="Lux T."/>
            <person name="Spannagl M."/>
            <person name="Mayer K.F.X."/>
            <person name="Baldrich P."/>
            <person name="Meyers B.C."/>
            <person name="Huo N."/>
            <person name="Gu Y.Q."/>
            <person name="Zhou H."/>
            <person name="Devos K.M."/>
            <person name="Bennetzen J.L."/>
            <person name="Unver T."/>
            <person name="Budak H."/>
            <person name="Gulick P.J."/>
            <person name="Galiba G."/>
            <person name="Kalapos B."/>
            <person name="Nelson D.R."/>
            <person name="Li P."/>
            <person name="You F.M."/>
            <person name="Luo M.C."/>
            <person name="Dvorak J."/>
        </authorList>
    </citation>
    <scope>NUCLEOTIDE SEQUENCE [LARGE SCALE GENOMIC DNA]</scope>
    <source>
        <strain evidence="3">cv. AL8/78</strain>
    </source>
</reference>
<dbReference type="STRING" id="200361.A0A453NPD7"/>
<protein>
    <recommendedName>
        <fullName evidence="2">SNRNP25 ubiquitin-like domain-containing protein</fullName>
    </recommendedName>
</protein>
<keyword evidence="4" id="KW-1185">Reference proteome</keyword>
<dbReference type="AlphaFoldDB" id="A0A453NPD7"/>
<accession>A0A453NPD7</accession>
<dbReference type="InterPro" id="IPR029071">
    <property type="entry name" value="Ubiquitin-like_domsf"/>
</dbReference>
<reference evidence="4" key="2">
    <citation type="journal article" date="2017" name="Nat. Plants">
        <title>The Aegilops tauschii genome reveals multiple impacts of transposons.</title>
        <authorList>
            <person name="Zhao G."/>
            <person name="Zou C."/>
            <person name="Li K."/>
            <person name="Wang K."/>
            <person name="Li T."/>
            <person name="Gao L."/>
            <person name="Zhang X."/>
            <person name="Wang H."/>
            <person name="Yang Z."/>
            <person name="Liu X."/>
            <person name="Jiang W."/>
            <person name="Mao L."/>
            <person name="Kong X."/>
            <person name="Jiao Y."/>
            <person name="Jia J."/>
        </authorList>
    </citation>
    <scope>NUCLEOTIDE SEQUENCE [LARGE SCALE GENOMIC DNA]</scope>
    <source>
        <strain evidence="4">cv. AL8/78</strain>
    </source>
</reference>
<organism evidence="3 4">
    <name type="scientific">Aegilops tauschii subsp. strangulata</name>
    <name type="common">Goatgrass</name>
    <dbReference type="NCBI Taxonomy" id="200361"/>
    <lineage>
        <taxon>Eukaryota</taxon>
        <taxon>Viridiplantae</taxon>
        <taxon>Streptophyta</taxon>
        <taxon>Embryophyta</taxon>
        <taxon>Tracheophyta</taxon>
        <taxon>Spermatophyta</taxon>
        <taxon>Magnoliopsida</taxon>
        <taxon>Liliopsida</taxon>
        <taxon>Poales</taxon>
        <taxon>Poaceae</taxon>
        <taxon>BOP clade</taxon>
        <taxon>Pooideae</taxon>
        <taxon>Triticodae</taxon>
        <taxon>Triticeae</taxon>
        <taxon>Triticinae</taxon>
        <taxon>Aegilops</taxon>
    </lineage>
</organism>
<evidence type="ECO:0000313" key="4">
    <source>
        <dbReference type="Proteomes" id="UP000015105"/>
    </source>
</evidence>
<dbReference type="SUPFAM" id="SSF54236">
    <property type="entry name" value="Ubiquitin-like"/>
    <property type="match status" value="1"/>
</dbReference>
<dbReference type="Pfam" id="PF18036">
    <property type="entry name" value="Ubiquitin_4"/>
    <property type="match status" value="1"/>
</dbReference>
<reference evidence="3" key="4">
    <citation type="submission" date="2019-03" db="UniProtKB">
        <authorList>
            <consortium name="EnsemblPlants"/>
        </authorList>
    </citation>
    <scope>IDENTIFICATION</scope>
</reference>
<dbReference type="InterPro" id="IPR039690">
    <property type="entry name" value="SNRNP25"/>
</dbReference>
<sequence>PRRDKGSTHPLCPGAATADPGKPLALRRCPAMPSAATRSSSMGAGDIEFALDLDDVAARAAKADCIGALACGRASFSYHRLPEPPLRLTVRKLDDSYFGVQIARSAAVWELKAAIQGVFIALYNDMENAVTWQHVWSHFCLCFKDEKMTDDRATLRAFGIKDGDELHFAQHLSVDYSPCKSSKSQRATSHRRSRTTVEDCSVRPRSLMDDLIEEDEGEKKLAATRHSTSILDEDFCVYEHHEQHVEEDRKKGSYVRGWFSYSRLRGNRRTHSENIEQPSCEKGSRPKLGKWLSSKMSKARSK</sequence>
<dbReference type="Proteomes" id="UP000015105">
    <property type="component" value="Chromosome 6D"/>
</dbReference>
<proteinExistence type="predicted"/>
<name>A0A453NPD7_AEGTS</name>